<evidence type="ECO:0000313" key="3">
    <source>
        <dbReference type="Proteomes" id="UP000229574"/>
    </source>
</evidence>
<organism evidence="2 3">
    <name type="scientific">Candidatus Collierbacteria bacterium CG09_land_8_20_14_0_10_46_12</name>
    <dbReference type="NCBI Taxonomy" id="1974533"/>
    <lineage>
        <taxon>Bacteria</taxon>
        <taxon>Candidatus Collieribacteriota</taxon>
    </lineage>
</organism>
<evidence type="ECO:0000313" key="2">
    <source>
        <dbReference type="EMBL" id="PIS18090.1"/>
    </source>
</evidence>
<dbReference type="Gene3D" id="3.60.15.10">
    <property type="entry name" value="Ribonuclease Z/Hydroxyacylglutathione hydrolase-like"/>
    <property type="match status" value="1"/>
</dbReference>
<dbReference type="AlphaFoldDB" id="A0A2H0WZK3"/>
<protein>
    <recommendedName>
        <fullName evidence="1">Metallo-beta-lactamase domain-containing protein</fullName>
    </recommendedName>
</protein>
<dbReference type="PANTHER" id="PTHR30619:SF1">
    <property type="entry name" value="RECOMBINATION PROTEIN 2"/>
    <property type="match status" value="1"/>
</dbReference>
<dbReference type="InterPro" id="IPR035681">
    <property type="entry name" value="ComA-like_MBL"/>
</dbReference>
<name>A0A2H0WZK3_9BACT</name>
<dbReference type="CDD" id="cd07731">
    <property type="entry name" value="ComA-like_MBL-fold"/>
    <property type="match status" value="1"/>
</dbReference>
<dbReference type="Pfam" id="PF00753">
    <property type="entry name" value="Lactamase_B"/>
    <property type="match status" value="1"/>
</dbReference>
<evidence type="ECO:0000259" key="1">
    <source>
        <dbReference type="SMART" id="SM00849"/>
    </source>
</evidence>
<proteinExistence type="predicted"/>
<dbReference type="EMBL" id="PEYY01000049">
    <property type="protein sequence ID" value="PIS18090.1"/>
    <property type="molecule type" value="Genomic_DNA"/>
</dbReference>
<feature type="non-terminal residue" evidence="2">
    <location>
        <position position="291"/>
    </location>
</feature>
<dbReference type="SUPFAM" id="SSF56281">
    <property type="entry name" value="Metallo-hydrolase/oxidoreductase"/>
    <property type="match status" value="1"/>
</dbReference>
<dbReference type="Proteomes" id="UP000229574">
    <property type="component" value="Unassembled WGS sequence"/>
</dbReference>
<gene>
    <name evidence="2" type="ORF">COT54_01160</name>
</gene>
<sequence length="291" mass="31992">MKKRGYYLVGMVVGLCIMVVSQLPGTHAKMVMCDVGQGDAILIIKGKTQVLIDGGPSSEKILSCLEQYVPFYDRTIELIVLTNTDFDHMNGLSAVVDRYQVIHFVTADGVHSSAGLDKLIKKLAINKVIVGAVERGDRIVVQAKQGLDKLEFSVLWPPDTIEQYVLVFSDQMQSVEREQILGASAKRGDLNERSVVLQLLEDNKYVLLTGDAGDQAEKWLVAHGSLPMVDILKVGHHGSKYASTQEFLEIIRPEIAVISVGEKNTYGHPTTETLDRLSKVGATVKRTDQDG</sequence>
<accession>A0A2H0WZK3</accession>
<dbReference type="InterPro" id="IPR036866">
    <property type="entry name" value="RibonucZ/Hydroxyglut_hydro"/>
</dbReference>
<comment type="caution">
    <text evidence="2">The sequence shown here is derived from an EMBL/GenBank/DDBJ whole genome shotgun (WGS) entry which is preliminary data.</text>
</comment>
<feature type="domain" description="Metallo-beta-lactamase" evidence="1">
    <location>
        <begin position="37"/>
        <end position="262"/>
    </location>
</feature>
<dbReference type="PANTHER" id="PTHR30619">
    <property type="entry name" value="DNA INTERNALIZATION/COMPETENCE PROTEIN COMEC/REC2"/>
    <property type="match status" value="1"/>
</dbReference>
<reference evidence="3" key="1">
    <citation type="submission" date="2017-09" db="EMBL/GenBank/DDBJ databases">
        <title>Depth-based differentiation of microbial function through sediment-hosted aquifers and enrichment of novel symbionts in the deep terrestrial subsurface.</title>
        <authorList>
            <person name="Probst A.J."/>
            <person name="Ladd B."/>
            <person name="Jarett J.K."/>
            <person name="Geller-Mcgrath D.E."/>
            <person name="Sieber C.M.K."/>
            <person name="Emerson J.B."/>
            <person name="Anantharaman K."/>
            <person name="Thomas B.C."/>
            <person name="Malmstrom R."/>
            <person name="Stieglmeier M."/>
            <person name="Klingl A."/>
            <person name="Woyke T."/>
            <person name="Ryan C.M."/>
            <person name="Banfield J.F."/>
        </authorList>
    </citation>
    <scope>NUCLEOTIDE SEQUENCE [LARGE SCALE GENOMIC DNA]</scope>
</reference>
<dbReference type="InterPro" id="IPR001279">
    <property type="entry name" value="Metallo-B-lactamas"/>
</dbReference>
<dbReference type="SMART" id="SM00849">
    <property type="entry name" value="Lactamase_B"/>
    <property type="match status" value="1"/>
</dbReference>
<dbReference type="InterPro" id="IPR052159">
    <property type="entry name" value="Competence_DNA_uptake"/>
</dbReference>